<proteinExistence type="predicted"/>
<evidence type="ECO:0000313" key="7">
    <source>
        <dbReference type="EMBL" id="TWI85106.1"/>
    </source>
</evidence>
<dbReference type="InterPro" id="IPR044878">
    <property type="entry name" value="UbiA_sf"/>
</dbReference>
<dbReference type="AlphaFoldDB" id="A0A562SWC7"/>
<dbReference type="Gene3D" id="1.10.357.140">
    <property type="entry name" value="UbiA prenyltransferase"/>
    <property type="match status" value="1"/>
</dbReference>
<sequence length="314" mass="36067">MQKLADFFKLVRWPNLVFIALTQVLFFYCVVEPVLFGDLHMAREYHTLFWILCVSSVFIAAAGYVINDYFDLNIDLVNKPGKMVVDKTISRRWAIFFHMFFSFAGVLMGFYIGLQNGNWLIGFANMGCVFVLWFYSTTFKKKLLTGNILISLLTAWVVFVVYLLTVHQQIDLLHPVQPGSHQKLLRLALLYSSFAFIITLIREVVKDIEDMEGDAKYGCKTMPIVWGVSFSKVFVSIWLVILLVLLIVVLFYVLQFGMWVAAAYNLLLIILPSAYVMKQLLKANKTADFSSLSKWIKAIIFTGILSMILFKFFA</sequence>
<keyword evidence="3 6" id="KW-0812">Transmembrane</keyword>
<reference evidence="7 8" key="1">
    <citation type="journal article" date="2015" name="Stand. Genomic Sci.">
        <title>Genomic Encyclopedia of Bacterial and Archaeal Type Strains, Phase III: the genomes of soil and plant-associated and newly described type strains.</title>
        <authorList>
            <person name="Whitman W.B."/>
            <person name="Woyke T."/>
            <person name="Klenk H.P."/>
            <person name="Zhou Y."/>
            <person name="Lilburn T.G."/>
            <person name="Beck B.J."/>
            <person name="De Vos P."/>
            <person name="Vandamme P."/>
            <person name="Eisen J.A."/>
            <person name="Garrity G."/>
            <person name="Hugenholtz P."/>
            <person name="Kyrpides N.C."/>
        </authorList>
    </citation>
    <scope>NUCLEOTIDE SEQUENCE [LARGE SCALE GENOMIC DNA]</scope>
    <source>
        <strain evidence="7 8">CGMCC 1.7271</strain>
    </source>
</reference>
<dbReference type="PANTHER" id="PTHR42723">
    <property type="entry name" value="CHLOROPHYLL SYNTHASE"/>
    <property type="match status" value="1"/>
</dbReference>
<name>A0A562SWC7_9BACT</name>
<evidence type="ECO:0000256" key="4">
    <source>
        <dbReference type="ARBA" id="ARBA00022989"/>
    </source>
</evidence>
<keyword evidence="5 6" id="KW-0472">Membrane</keyword>
<gene>
    <name evidence="7" type="ORF">IQ13_0262</name>
</gene>
<evidence type="ECO:0000256" key="3">
    <source>
        <dbReference type="ARBA" id="ARBA00022692"/>
    </source>
</evidence>
<dbReference type="RefSeq" id="WP_144883721.1">
    <property type="nucleotide sequence ID" value="NZ_VLLE01000002.1"/>
</dbReference>
<dbReference type="EMBL" id="VLLE01000002">
    <property type="protein sequence ID" value="TWI85106.1"/>
    <property type="molecule type" value="Genomic_DNA"/>
</dbReference>
<dbReference type="CDD" id="cd13961">
    <property type="entry name" value="PT_UbiA_DGGGPS"/>
    <property type="match status" value="1"/>
</dbReference>
<evidence type="ECO:0000313" key="8">
    <source>
        <dbReference type="Proteomes" id="UP000316167"/>
    </source>
</evidence>
<evidence type="ECO:0000256" key="6">
    <source>
        <dbReference type="SAM" id="Phobius"/>
    </source>
</evidence>
<dbReference type="GO" id="GO:0016020">
    <property type="term" value="C:membrane"/>
    <property type="evidence" value="ECO:0007669"/>
    <property type="project" value="UniProtKB-SubCell"/>
</dbReference>
<dbReference type="InterPro" id="IPR000537">
    <property type="entry name" value="UbiA_prenyltransferase"/>
</dbReference>
<accession>A0A562SWC7</accession>
<keyword evidence="7" id="KW-0808">Transferase</keyword>
<feature type="transmembrane region" description="Helical" evidence="6">
    <location>
        <begin position="48"/>
        <end position="72"/>
    </location>
</feature>
<feature type="transmembrane region" description="Helical" evidence="6">
    <location>
        <begin position="256"/>
        <end position="275"/>
    </location>
</feature>
<feature type="transmembrane region" description="Helical" evidence="6">
    <location>
        <begin position="295"/>
        <end position="313"/>
    </location>
</feature>
<keyword evidence="4 6" id="KW-1133">Transmembrane helix</keyword>
<feature type="transmembrane region" description="Helical" evidence="6">
    <location>
        <begin position="225"/>
        <end position="250"/>
    </location>
</feature>
<feature type="transmembrane region" description="Helical" evidence="6">
    <location>
        <begin position="184"/>
        <end position="205"/>
    </location>
</feature>
<dbReference type="InterPro" id="IPR050475">
    <property type="entry name" value="Prenyltransferase_related"/>
</dbReference>
<dbReference type="Proteomes" id="UP000316167">
    <property type="component" value="Unassembled WGS sequence"/>
</dbReference>
<evidence type="ECO:0000256" key="2">
    <source>
        <dbReference type="ARBA" id="ARBA00022475"/>
    </source>
</evidence>
<protein>
    <submittedName>
        <fullName evidence="7">4-hydroxybenzoate polyprenyltransferase</fullName>
    </submittedName>
</protein>
<evidence type="ECO:0000256" key="5">
    <source>
        <dbReference type="ARBA" id="ARBA00023136"/>
    </source>
</evidence>
<organism evidence="7 8">
    <name type="scientific">Lacibacter cauensis</name>
    <dbReference type="NCBI Taxonomy" id="510947"/>
    <lineage>
        <taxon>Bacteria</taxon>
        <taxon>Pseudomonadati</taxon>
        <taxon>Bacteroidota</taxon>
        <taxon>Chitinophagia</taxon>
        <taxon>Chitinophagales</taxon>
        <taxon>Chitinophagaceae</taxon>
        <taxon>Lacibacter</taxon>
    </lineage>
</organism>
<dbReference type="OrthoDB" id="9811562at2"/>
<comment type="caution">
    <text evidence="7">The sequence shown here is derived from an EMBL/GenBank/DDBJ whole genome shotgun (WGS) entry which is preliminary data.</text>
</comment>
<feature type="transmembrane region" description="Helical" evidence="6">
    <location>
        <begin position="119"/>
        <end position="136"/>
    </location>
</feature>
<keyword evidence="2" id="KW-1003">Cell membrane</keyword>
<feature type="transmembrane region" description="Helical" evidence="6">
    <location>
        <begin position="93"/>
        <end position="113"/>
    </location>
</feature>
<dbReference type="GO" id="GO:0016765">
    <property type="term" value="F:transferase activity, transferring alkyl or aryl (other than methyl) groups"/>
    <property type="evidence" value="ECO:0007669"/>
    <property type="project" value="InterPro"/>
</dbReference>
<evidence type="ECO:0000256" key="1">
    <source>
        <dbReference type="ARBA" id="ARBA00004141"/>
    </source>
</evidence>
<feature type="transmembrane region" description="Helical" evidence="6">
    <location>
        <begin position="12"/>
        <end position="36"/>
    </location>
</feature>
<keyword evidence="8" id="KW-1185">Reference proteome</keyword>
<dbReference type="Pfam" id="PF01040">
    <property type="entry name" value="UbiA"/>
    <property type="match status" value="1"/>
</dbReference>
<comment type="subcellular location">
    <subcellularLocation>
        <location evidence="1">Membrane</location>
        <topology evidence="1">Multi-pass membrane protein</topology>
    </subcellularLocation>
</comment>
<feature type="transmembrane region" description="Helical" evidence="6">
    <location>
        <begin position="143"/>
        <end position="164"/>
    </location>
</feature>
<dbReference type="Gene3D" id="1.20.120.1780">
    <property type="entry name" value="UbiA prenyltransferase"/>
    <property type="match status" value="1"/>
</dbReference>
<dbReference type="PANTHER" id="PTHR42723:SF1">
    <property type="entry name" value="CHLOROPHYLL SYNTHASE, CHLOROPLASTIC"/>
    <property type="match status" value="1"/>
</dbReference>